<accession>J4GPU4</accession>
<dbReference type="RefSeq" id="XP_012181978.1">
    <property type="nucleotide sequence ID" value="XM_012326588.1"/>
</dbReference>
<evidence type="ECO:0000259" key="3">
    <source>
        <dbReference type="Pfam" id="PF01381"/>
    </source>
</evidence>
<comment type="function">
    <text evidence="2">Transcriptional coactivator that stimulates GCN4-dependent transcriptional activity by bridging the DNA-binding region of GCN4 and TBP (SPT15), thereby recruiting TBP to GCN4-bound promoters. Involved in induction of the ribosome quality control (RQC) pathway; a pathway that degrades nascent peptide chains during problematic translation. Required to prevent stalled ribosomes from frameshifting.</text>
</comment>
<evidence type="ECO:0000313" key="5">
    <source>
        <dbReference type="Proteomes" id="UP000006352"/>
    </source>
</evidence>
<dbReference type="CDD" id="cd00093">
    <property type="entry name" value="HTH_XRE"/>
    <property type="match status" value="1"/>
</dbReference>
<proteinExistence type="inferred from homology"/>
<dbReference type="Pfam" id="PF01381">
    <property type="entry name" value="HTH_3"/>
    <property type="match status" value="1"/>
</dbReference>
<dbReference type="OrthoDB" id="3226546at2759"/>
<dbReference type="InParanoid" id="J4GPU4"/>
<dbReference type="SUPFAM" id="SSF47413">
    <property type="entry name" value="lambda repressor-like DNA-binding domains"/>
    <property type="match status" value="1"/>
</dbReference>
<dbReference type="GeneID" id="24097606"/>
<evidence type="ECO:0000256" key="2">
    <source>
        <dbReference type="ARBA" id="ARBA00035107"/>
    </source>
</evidence>
<dbReference type="Gene3D" id="1.10.260.40">
    <property type="entry name" value="lambda repressor-like DNA-binding domains"/>
    <property type="match status" value="1"/>
</dbReference>
<gene>
    <name evidence="4" type="ORF">FIBRA_04801</name>
</gene>
<name>J4GPU4_9APHY</name>
<dbReference type="HOGENOM" id="CLU_177930_0_0_1"/>
<feature type="domain" description="HTH cro/C1-type" evidence="3">
    <location>
        <begin position="50"/>
        <end position="92"/>
    </location>
</feature>
<dbReference type="AlphaFoldDB" id="J4GPU4"/>
<organism evidence="4 5">
    <name type="scientific">Fibroporia radiculosa</name>
    <dbReference type="NCBI Taxonomy" id="599839"/>
    <lineage>
        <taxon>Eukaryota</taxon>
        <taxon>Fungi</taxon>
        <taxon>Dikarya</taxon>
        <taxon>Basidiomycota</taxon>
        <taxon>Agaricomycotina</taxon>
        <taxon>Agaricomycetes</taxon>
        <taxon>Polyporales</taxon>
        <taxon>Fibroporiaceae</taxon>
        <taxon>Fibroporia</taxon>
    </lineage>
</organism>
<comment type="similarity">
    <text evidence="1">Belongs to the MBF1 family.</text>
</comment>
<dbReference type="GO" id="GO:0003677">
    <property type="term" value="F:DNA binding"/>
    <property type="evidence" value="ECO:0007669"/>
    <property type="project" value="InterPro"/>
</dbReference>
<dbReference type="InterPro" id="IPR010982">
    <property type="entry name" value="Lambda_DNA-bd_dom_sf"/>
</dbReference>
<dbReference type="InterPro" id="IPR001387">
    <property type="entry name" value="Cro/C1-type_HTH"/>
</dbReference>
<sequence length="104" mass="11072">MAPNPSCSALAAAKDKKGELIIIPHPDRDLAEQPLSRGPPSRRMKFFPPGLSYSQIASQIGVSEQRVIDICTGSSAATTAEFDSLAKVLDIKSQVPQDAAHTRA</sequence>
<evidence type="ECO:0000313" key="4">
    <source>
        <dbReference type="EMBL" id="CCM02695.1"/>
    </source>
</evidence>
<protein>
    <recommendedName>
        <fullName evidence="3">HTH cro/C1-type domain-containing protein</fullName>
    </recommendedName>
</protein>
<dbReference type="EMBL" id="HE797088">
    <property type="protein sequence ID" value="CCM02695.1"/>
    <property type="molecule type" value="Genomic_DNA"/>
</dbReference>
<evidence type="ECO:0000256" key="1">
    <source>
        <dbReference type="ARBA" id="ARBA00009802"/>
    </source>
</evidence>
<reference evidence="4 5" key="1">
    <citation type="journal article" date="2012" name="Appl. Environ. Microbiol.">
        <title>Short-read sequencing for genomic analysis of the brown rot fungus Fibroporia radiculosa.</title>
        <authorList>
            <person name="Tang J.D."/>
            <person name="Perkins A.D."/>
            <person name="Sonstegard T.S."/>
            <person name="Schroeder S.G."/>
            <person name="Burgess S.C."/>
            <person name="Diehl S.V."/>
        </authorList>
    </citation>
    <scope>NUCLEOTIDE SEQUENCE [LARGE SCALE GENOMIC DNA]</scope>
    <source>
        <strain evidence="4 5">TFFH 294</strain>
    </source>
</reference>
<dbReference type="Proteomes" id="UP000006352">
    <property type="component" value="Unassembled WGS sequence"/>
</dbReference>
<keyword evidence="5" id="KW-1185">Reference proteome</keyword>